<dbReference type="PROSITE" id="PS51645">
    <property type="entry name" value="PHR_CRY_ALPHA_BETA"/>
    <property type="match status" value="1"/>
</dbReference>
<protein>
    <submittedName>
        <fullName evidence="7">Deoxyribodipyrimidine photolyase</fullName>
        <ecNumber evidence="7">4.1.99.3</ecNumber>
    </submittedName>
</protein>
<evidence type="ECO:0000256" key="1">
    <source>
        <dbReference type="ARBA" id="ARBA00022630"/>
    </source>
</evidence>
<feature type="binding site" evidence="4">
    <location>
        <begin position="231"/>
        <end position="235"/>
    </location>
    <ligand>
        <name>FAD</name>
        <dbReference type="ChEBI" id="CHEBI:57692"/>
    </ligand>
</feature>
<dbReference type="PANTHER" id="PTHR11455:SF9">
    <property type="entry name" value="CRYPTOCHROME CIRCADIAN CLOCK 5 ISOFORM X1"/>
    <property type="match status" value="1"/>
</dbReference>
<reference evidence="7 8" key="1">
    <citation type="submission" date="2016-10" db="EMBL/GenBank/DDBJ databases">
        <title>Description of Gloeomargarita lithophora gen. nov., sp. nov., a thylakoid-bearing basal-branching cyanobacterium with intracellular carbonates, and proposal for Gloeomargaritales ord. nov.</title>
        <authorList>
            <person name="Moreira D."/>
            <person name="Tavera R."/>
            <person name="Benzerara K."/>
            <person name="Skouri-Panet F."/>
            <person name="Couradeau E."/>
            <person name="Gerard E."/>
            <person name="Loussert C."/>
            <person name="Novelo E."/>
            <person name="Zivanovic Y."/>
            <person name="Lopez-Garcia P."/>
        </authorList>
    </citation>
    <scope>NUCLEOTIDE SEQUENCE [LARGE SCALE GENOMIC DNA]</scope>
    <source>
        <strain evidence="7 8">D10</strain>
    </source>
</reference>
<keyword evidence="2 4" id="KW-0274">FAD</keyword>
<dbReference type="AlphaFoldDB" id="A0A1J0AGL1"/>
<dbReference type="PRINTS" id="PR00147">
    <property type="entry name" value="DNAPHOTLYASE"/>
</dbReference>
<dbReference type="Pfam" id="PF00875">
    <property type="entry name" value="DNA_photolyase"/>
    <property type="match status" value="1"/>
</dbReference>
<organism evidence="7 8">
    <name type="scientific">Gloeomargarita lithophora Alchichica-D10</name>
    <dbReference type="NCBI Taxonomy" id="1188229"/>
    <lineage>
        <taxon>Bacteria</taxon>
        <taxon>Bacillati</taxon>
        <taxon>Cyanobacteriota</taxon>
        <taxon>Cyanophyceae</taxon>
        <taxon>Gloeomargaritales</taxon>
        <taxon>Gloeomargaritaceae</taxon>
        <taxon>Gloeomargarita</taxon>
    </lineage>
</organism>
<dbReference type="SUPFAM" id="SSF48173">
    <property type="entry name" value="Cryptochrome/photolyase FAD-binding domain"/>
    <property type="match status" value="1"/>
</dbReference>
<keyword evidence="3 5" id="KW-0157">Chromophore</keyword>
<sequence>MNLINLIWFRRDLRLMDNEIVWRANRGYVLPFFIIDPWFYQQPEISAQRVNFLLESLAQLDRALRQRGSKLFLLHGDSVTILRELTQELLDRNYTPHLLFNRDIQVAYGLERDQKIMRFYQEENLKITVCTNFFLNLSGHGNDWLEQYYHYQNQPLYPIPDQINTPEIVLKTSQITITDITQKYGLNYPKNTWFTGGESQAQATLNTFLARRFHGYHWKISRPWFAQQRATSHLSPHLAFGTISGRQVYQKVQQKRQEYPDHDRAVLSLRAFRDRLRWRDSASQRLYNNPHLVHQNIYPEFDEWYNLEPLSPEKERYFSNWQNGTTGFPLVDASMRQLRQMGWMNFRMRAMCATFLTINCGISWHYGAQHYMQCLIDGDLAIDHWQWQMQAGITNPLSASFRIYNPEKNAQERDQNWQFIHYWVPELRSIQPTDWGNITINYYPQPMLNWSETRQKYGQIIRQIREQVRQRLYREQGRELVIAQQAQNTLKRYRQRWRNYCQQGEPNYGQQLSLDFGDLHS</sequence>
<evidence type="ECO:0000313" key="7">
    <source>
        <dbReference type="EMBL" id="APB35069.1"/>
    </source>
</evidence>
<evidence type="ECO:0000259" key="6">
    <source>
        <dbReference type="PROSITE" id="PS51645"/>
    </source>
</evidence>
<evidence type="ECO:0000313" key="8">
    <source>
        <dbReference type="Proteomes" id="UP000180235"/>
    </source>
</evidence>
<dbReference type="Pfam" id="PF03441">
    <property type="entry name" value="FAD_binding_7"/>
    <property type="match status" value="1"/>
</dbReference>
<comment type="cofactor">
    <cofactor evidence="4">
        <name>FAD</name>
        <dbReference type="ChEBI" id="CHEBI:57692"/>
    </cofactor>
    <text evidence="4">Binds 1 FAD per subunit.</text>
</comment>
<feature type="binding site" evidence="4">
    <location>
        <position position="216"/>
    </location>
    <ligand>
        <name>FAD</name>
        <dbReference type="ChEBI" id="CHEBI:57692"/>
    </ligand>
</feature>
<keyword evidence="8" id="KW-1185">Reference proteome</keyword>
<dbReference type="EMBL" id="CP017675">
    <property type="protein sequence ID" value="APB35069.1"/>
    <property type="molecule type" value="Genomic_DNA"/>
</dbReference>
<dbReference type="Gene3D" id="3.40.50.620">
    <property type="entry name" value="HUPs"/>
    <property type="match status" value="1"/>
</dbReference>
<comment type="similarity">
    <text evidence="5">Belongs to the DNA photolyase family.</text>
</comment>
<feature type="binding site" evidence="4">
    <location>
        <position position="272"/>
    </location>
    <ligand>
        <name>FAD</name>
        <dbReference type="ChEBI" id="CHEBI:57692"/>
    </ligand>
</feature>
<dbReference type="InterPro" id="IPR002081">
    <property type="entry name" value="Cryptochrome/DNA_photolyase_1"/>
</dbReference>
<dbReference type="EC" id="4.1.99.3" evidence="7"/>
<dbReference type="InterPro" id="IPR036155">
    <property type="entry name" value="Crypto/Photolyase_N_sf"/>
</dbReference>
<dbReference type="InterPro" id="IPR018394">
    <property type="entry name" value="DNA_photolyase_1_CS_C"/>
</dbReference>
<evidence type="ECO:0000256" key="3">
    <source>
        <dbReference type="ARBA" id="ARBA00022991"/>
    </source>
</evidence>
<dbReference type="GO" id="GO:0009416">
    <property type="term" value="P:response to light stimulus"/>
    <property type="evidence" value="ECO:0007669"/>
    <property type="project" value="TreeGrafter"/>
</dbReference>
<dbReference type="GO" id="GO:0071949">
    <property type="term" value="F:FAD binding"/>
    <property type="evidence" value="ECO:0007669"/>
    <property type="project" value="TreeGrafter"/>
</dbReference>
<dbReference type="InterPro" id="IPR014729">
    <property type="entry name" value="Rossmann-like_a/b/a_fold"/>
</dbReference>
<dbReference type="RefSeq" id="WP_216634721.1">
    <property type="nucleotide sequence ID" value="NZ_CP017675.1"/>
</dbReference>
<keyword evidence="1 4" id="KW-0285">Flavoprotein</keyword>
<dbReference type="STRING" id="1188229.GlitD10_2726"/>
<dbReference type="PROSITE" id="PS00394">
    <property type="entry name" value="DNA_PHOTOLYASES_1_1"/>
    <property type="match status" value="1"/>
</dbReference>
<feature type="binding site" evidence="4">
    <location>
        <begin position="377"/>
        <end position="379"/>
    </location>
    <ligand>
        <name>FAD</name>
        <dbReference type="ChEBI" id="CHEBI:57692"/>
    </ligand>
</feature>
<evidence type="ECO:0000256" key="4">
    <source>
        <dbReference type="PIRSR" id="PIRSR602081-1"/>
    </source>
</evidence>
<dbReference type="InterPro" id="IPR036134">
    <property type="entry name" value="Crypto/Photolyase_FAD-like_sf"/>
</dbReference>
<dbReference type="Gene3D" id="1.10.579.10">
    <property type="entry name" value="DNA Cyclobutane Dipyrimidine Photolyase, subunit A, domain 3"/>
    <property type="match status" value="1"/>
</dbReference>
<gene>
    <name evidence="7" type="primary">phrB-2</name>
    <name evidence="7" type="ORF">GlitD10_2726</name>
</gene>
<feature type="domain" description="Photolyase/cryptochrome alpha/beta" evidence="6">
    <location>
        <begin position="3"/>
        <end position="135"/>
    </location>
</feature>
<dbReference type="GO" id="GO:0003677">
    <property type="term" value="F:DNA binding"/>
    <property type="evidence" value="ECO:0007669"/>
    <property type="project" value="TreeGrafter"/>
</dbReference>
<dbReference type="Gene3D" id="1.25.40.80">
    <property type="match status" value="1"/>
</dbReference>
<dbReference type="SUPFAM" id="SSF52425">
    <property type="entry name" value="Cryptochrome/photolyase, N-terminal domain"/>
    <property type="match status" value="1"/>
</dbReference>
<dbReference type="PANTHER" id="PTHR11455">
    <property type="entry name" value="CRYPTOCHROME"/>
    <property type="match status" value="1"/>
</dbReference>
<dbReference type="KEGG" id="glt:GlitD10_2726"/>
<name>A0A1J0AGL1_9CYAN</name>
<accession>A0A1J0AGL1</accession>
<dbReference type="GO" id="GO:0006139">
    <property type="term" value="P:nucleobase-containing compound metabolic process"/>
    <property type="evidence" value="ECO:0007669"/>
    <property type="project" value="UniProtKB-ARBA"/>
</dbReference>
<evidence type="ECO:0000256" key="5">
    <source>
        <dbReference type="RuleBase" id="RU004182"/>
    </source>
</evidence>
<dbReference type="Proteomes" id="UP000180235">
    <property type="component" value="Chromosome"/>
</dbReference>
<proteinExistence type="inferred from homology"/>
<dbReference type="InterPro" id="IPR005101">
    <property type="entry name" value="Cryptochr/Photolyase_FAD-bd"/>
</dbReference>
<keyword evidence="7" id="KW-0456">Lyase</keyword>
<evidence type="ECO:0000256" key="2">
    <source>
        <dbReference type="ARBA" id="ARBA00022827"/>
    </source>
</evidence>
<dbReference type="GO" id="GO:0003904">
    <property type="term" value="F:deoxyribodipyrimidine photo-lyase activity"/>
    <property type="evidence" value="ECO:0007669"/>
    <property type="project" value="UniProtKB-EC"/>
</dbReference>
<dbReference type="InterPro" id="IPR006050">
    <property type="entry name" value="DNA_photolyase_N"/>
</dbReference>
<dbReference type="GO" id="GO:0006950">
    <property type="term" value="P:response to stress"/>
    <property type="evidence" value="ECO:0007669"/>
    <property type="project" value="UniProtKB-ARBA"/>
</dbReference>